<proteinExistence type="predicted"/>
<keyword evidence="2" id="KW-1185">Reference proteome</keyword>
<sequence length="204" mass="23449">MALREKTPQNILQCRALSKELNYDKETMLRTTWTSVYSWKNDLDDDCVVFSFSIPTEDFVRRVYEEVGHQLKEQPNWADPVLMMTVKFKNKMLTHNALLFKDVGFPGNFRIVPDLAYEPQPADMTYDPQPLHKVSFKLMKVSSSQGCPKTKFMLILLCDTGVIVTAEVQGQCPRAPLVSAVASRLKLYDGRLTCFKEYNITRLI</sequence>
<name>A0ABQ7QKC3_PLUXY</name>
<dbReference type="Proteomes" id="UP000823941">
    <property type="component" value="Chromosome 13"/>
</dbReference>
<organism evidence="1 2">
    <name type="scientific">Plutella xylostella</name>
    <name type="common">Diamondback moth</name>
    <name type="synonym">Plutella maculipennis</name>
    <dbReference type="NCBI Taxonomy" id="51655"/>
    <lineage>
        <taxon>Eukaryota</taxon>
        <taxon>Metazoa</taxon>
        <taxon>Ecdysozoa</taxon>
        <taxon>Arthropoda</taxon>
        <taxon>Hexapoda</taxon>
        <taxon>Insecta</taxon>
        <taxon>Pterygota</taxon>
        <taxon>Neoptera</taxon>
        <taxon>Endopterygota</taxon>
        <taxon>Lepidoptera</taxon>
        <taxon>Glossata</taxon>
        <taxon>Ditrysia</taxon>
        <taxon>Yponomeutoidea</taxon>
        <taxon>Plutellidae</taxon>
        <taxon>Plutella</taxon>
    </lineage>
</organism>
<reference evidence="1 2" key="1">
    <citation type="submission" date="2021-06" db="EMBL/GenBank/DDBJ databases">
        <title>A haploid diamondback moth (Plutella xylostella L.) genome assembly resolves 31 chromosomes and identifies a diamide resistance mutation.</title>
        <authorList>
            <person name="Ward C.M."/>
            <person name="Perry K.D."/>
            <person name="Baker G."/>
            <person name="Powis K."/>
            <person name="Heckel D.G."/>
            <person name="Baxter S.W."/>
        </authorList>
    </citation>
    <scope>NUCLEOTIDE SEQUENCE [LARGE SCALE GENOMIC DNA]</scope>
    <source>
        <strain evidence="1 2">LV</strain>
        <tissue evidence="1">Single pupa</tissue>
    </source>
</reference>
<comment type="caution">
    <text evidence="1">The sequence shown here is derived from an EMBL/GenBank/DDBJ whole genome shotgun (WGS) entry which is preliminary data.</text>
</comment>
<protein>
    <submittedName>
        <fullName evidence="1">Uncharacterized protein</fullName>
    </submittedName>
</protein>
<accession>A0ABQ7QKC3</accession>
<dbReference type="EMBL" id="JAHIBW010000013">
    <property type="protein sequence ID" value="KAG7305637.1"/>
    <property type="molecule type" value="Genomic_DNA"/>
</dbReference>
<evidence type="ECO:0000313" key="1">
    <source>
        <dbReference type="EMBL" id="KAG7305637.1"/>
    </source>
</evidence>
<gene>
    <name evidence="1" type="ORF">JYU34_009734</name>
</gene>
<evidence type="ECO:0000313" key="2">
    <source>
        <dbReference type="Proteomes" id="UP000823941"/>
    </source>
</evidence>